<feature type="region of interest" description="Disordered" evidence="1">
    <location>
        <begin position="323"/>
        <end position="342"/>
    </location>
</feature>
<feature type="region of interest" description="Disordered" evidence="1">
    <location>
        <begin position="210"/>
        <end position="233"/>
    </location>
</feature>
<name>A0ABY8UIH5_TETOB</name>
<sequence>MQYQWSSSTALRAPKLSSRQHCRRLQVTAAAAKQDLLTWDALRPATVTCTAVICITSLISTAAPLSVEVACTATAIATAQQQQQQQPTQESAAADSKQQQQQPAQEPAAADNEQQELQLQLKRQADKIQSLATNNQRLEQQLRQERKGSRKGDRLKDQLAASQAEAQQLAGQLQIAQFELLLLQQQQAAAQDQPARFCALVHTLMQSDVQQPQQQQQQQQASNESSKAQDAAPRKVVAFVGGRALKPSDRKTLPPDAEVRFFGSPRDTGRGELQRLEAAIKAGTIDEVYMPTRWNSHTTTQLVTRLCKDRGIPVLLLDAGEKARRKAEWQDANSSSSDMDTA</sequence>
<evidence type="ECO:0008006" key="4">
    <source>
        <dbReference type="Google" id="ProtNLM"/>
    </source>
</evidence>
<feature type="compositionally biased region" description="Low complexity" evidence="1">
    <location>
        <begin position="210"/>
        <end position="220"/>
    </location>
</feature>
<feature type="region of interest" description="Disordered" evidence="1">
    <location>
        <begin position="84"/>
        <end position="116"/>
    </location>
</feature>
<proteinExistence type="predicted"/>
<evidence type="ECO:0000313" key="2">
    <source>
        <dbReference type="EMBL" id="WIA20945.1"/>
    </source>
</evidence>
<reference evidence="2 3" key="1">
    <citation type="submission" date="2023-05" db="EMBL/GenBank/DDBJ databases">
        <title>A 100% complete, gapless, phased diploid assembly of the Scenedesmus obliquus UTEX 3031 genome.</title>
        <authorList>
            <person name="Biondi T.C."/>
            <person name="Hanschen E.R."/>
            <person name="Kwon T."/>
            <person name="Eng W."/>
            <person name="Kruse C.P.S."/>
            <person name="Koehler S.I."/>
            <person name="Kunde Y."/>
            <person name="Gleasner C.D."/>
            <person name="You Mak K.T."/>
            <person name="Polle J."/>
            <person name="Hovde B.T."/>
            <person name="Starkenburg S.R."/>
        </authorList>
    </citation>
    <scope>NUCLEOTIDE SEQUENCE [LARGE SCALE GENOMIC DNA]</scope>
    <source>
        <strain evidence="2 3">DOE0152z</strain>
    </source>
</reference>
<keyword evidence="3" id="KW-1185">Reference proteome</keyword>
<evidence type="ECO:0000256" key="1">
    <source>
        <dbReference type="SAM" id="MobiDB-lite"/>
    </source>
</evidence>
<gene>
    <name evidence="2" type="ORF">OEZ85_005284</name>
</gene>
<evidence type="ECO:0000313" key="3">
    <source>
        <dbReference type="Proteomes" id="UP001244341"/>
    </source>
</evidence>
<dbReference type="EMBL" id="CP126219">
    <property type="protein sequence ID" value="WIA20945.1"/>
    <property type="molecule type" value="Genomic_DNA"/>
</dbReference>
<feature type="compositionally biased region" description="Polar residues" evidence="1">
    <location>
        <begin position="331"/>
        <end position="342"/>
    </location>
</feature>
<organism evidence="2 3">
    <name type="scientific">Tetradesmus obliquus</name>
    <name type="common">Green alga</name>
    <name type="synonym">Acutodesmus obliquus</name>
    <dbReference type="NCBI Taxonomy" id="3088"/>
    <lineage>
        <taxon>Eukaryota</taxon>
        <taxon>Viridiplantae</taxon>
        <taxon>Chlorophyta</taxon>
        <taxon>core chlorophytes</taxon>
        <taxon>Chlorophyceae</taxon>
        <taxon>CS clade</taxon>
        <taxon>Sphaeropleales</taxon>
        <taxon>Scenedesmaceae</taxon>
        <taxon>Tetradesmus</taxon>
    </lineage>
</organism>
<protein>
    <recommendedName>
        <fullName evidence="4">DUF2325 domain-containing protein</fullName>
    </recommendedName>
</protein>
<dbReference type="Proteomes" id="UP001244341">
    <property type="component" value="Chromosome 12b"/>
</dbReference>
<accession>A0ABY8UIH5</accession>